<proteinExistence type="predicted"/>
<dbReference type="EMBL" id="BTSX01000002">
    <property type="protein sequence ID" value="GMS85839.1"/>
    <property type="molecule type" value="Genomic_DNA"/>
</dbReference>
<sequence>SQIGSMDDGSLGLTGINLLDGASLANGDILYGLGSLGDDSDRLGNGLGGDRMVTSHHHNLDSGGSALGHGVRDGGTGRVDHGHQADESETIEGEIYVLFRLKSESLRELVLGQVEVAEAEHSFAHSSQLQVGRVEVGLVLLVHHLFFAVQKDSRASLEDPLGGSLHHQQVLLLVWHVVNGHLVLVGRIEGDLGNLGV</sequence>
<reference evidence="1" key="1">
    <citation type="submission" date="2023-10" db="EMBL/GenBank/DDBJ databases">
        <title>Genome assembly of Pristionchus species.</title>
        <authorList>
            <person name="Yoshida K."/>
            <person name="Sommer R.J."/>
        </authorList>
    </citation>
    <scope>NUCLEOTIDE SEQUENCE</scope>
    <source>
        <strain evidence="1">RS0144</strain>
    </source>
</reference>
<feature type="non-terminal residue" evidence="1">
    <location>
        <position position="1"/>
    </location>
</feature>
<organism evidence="1 2">
    <name type="scientific">Pristionchus entomophagus</name>
    <dbReference type="NCBI Taxonomy" id="358040"/>
    <lineage>
        <taxon>Eukaryota</taxon>
        <taxon>Metazoa</taxon>
        <taxon>Ecdysozoa</taxon>
        <taxon>Nematoda</taxon>
        <taxon>Chromadorea</taxon>
        <taxon>Rhabditida</taxon>
        <taxon>Rhabditina</taxon>
        <taxon>Diplogasteromorpha</taxon>
        <taxon>Diplogasteroidea</taxon>
        <taxon>Neodiplogasteridae</taxon>
        <taxon>Pristionchus</taxon>
    </lineage>
</organism>
<comment type="caution">
    <text evidence="1">The sequence shown here is derived from an EMBL/GenBank/DDBJ whole genome shotgun (WGS) entry which is preliminary data.</text>
</comment>
<evidence type="ECO:0000313" key="1">
    <source>
        <dbReference type="EMBL" id="GMS85839.1"/>
    </source>
</evidence>
<gene>
    <name evidence="1" type="ORF">PENTCL1PPCAC_8014</name>
</gene>
<accession>A0AAV5SZX5</accession>
<dbReference type="Proteomes" id="UP001432027">
    <property type="component" value="Unassembled WGS sequence"/>
</dbReference>
<dbReference type="AlphaFoldDB" id="A0AAV5SZX5"/>
<feature type="non-terminal residue" evidence="1">
    <location>
        <position position="197"/>
    </location>
</feature>
<protein>
    <submittedName>
        <fullName evidence="1">Uncharacterized protein</fullName>
    </submittedName>
</protein>
<evidence type="ECO:0000313" key="2">
    <source>
        <dbReference type="Proteomes" id="UP001432027"/>
    </source>
</evidence>
<keyword evidence="2" id="KW-1185">Reference proteome</keyword>
<name>A0AAV5SZX5_9BILA</name>